<evidence type="ECO:0000313" key="1">
    <source>
        <dbReference type="EMBL" id="MFG3817949.1"/>
    </source>
</evidence>
<keyword evidence="2" id="KW-1185">Reference proteome</keyword>
<dbReference type="Proteomes" id="UP001604335">
    <property type="component" value="Unassembled WGS sequence"/>
</dbReference>
<organism evidence="1 2">
    <name type="scientific">Limnothrix redekei LRLZ20PSL1</name>
    <dbReference type="NCBI Taxonomy" id="3112953"/>
    <lineage>
        <taxon>Bacteria</taxon>
        <taxon>Bacillati</taxon>
        <taxon>Cyanobacteriota</taxon>
        <taxon>Cyanophyceae</taxon>
        <taxon>Pseudanabaenales</taxon>
        <taxon>Pseudanabaenaceae</taxon>
        <taxon>Limnothrix</taxon>
    </lineage>
</organism>
<comment type="caution">
    <text evidence="1">The sequence shown here is derived from an EMBL/GenBank/DDBJ whole genome shotgun (WGS) entry which is preliminary data.</text>
</comment>
<accession>A0ABW7C9V9</accession>
<sequence>MMPSPAVPRASRRPRIFASLLARSGVVGWGCLACLLIGCGNGNRSDAAITTEVPAAPATQPVALNSETPSAPGAGQSPAVDRVAAVDANREIANGRLGRVRLGMTLAEAKRLMGPNVRWENVPNLLVDFGGIAAKSGSQTLFYVIYEAAGGTPRDRDPISMLMTENAAYKTAEGIGPGSSIAQAEAVYGKATLSFNWDDEAREYVKFASQPVGLIFRTRGQPDDFDGNYPTTQGQSQSFYSTQRYRPTAAIKAVWVASP</sequence>
<protein>
    <submittedName>
        <fullName evidence="1">Uncharacterized protein</fullName>
    </submittedName>
</protein>
<proteinExistence type="predicted"/>
<reference evidence="2" key="1">
    <citation type="journal article" date="2024" name="Algal Res.">
        <title>Biochemical, toxicological and genomic investigation of a high-biomass producing Limnothrix strain isolated from Italian shallow drinking water reservoir.</title>
        <authorList>
            <person name="Simonazzi M."/>
            <person name="Shishido T.K."/>
            <person name="Delbaje E."/>
            <person name="Wahlsten M."/>
            <person name="Fewer D.P."/>
            <person name="Sivonen K."/>
            <person name="Pezzolesi L."/>
            <person name="Pistocchi R."/>
        </authorList>
    </citation>
    <scope>NUCLEOTIDE SEQUENCE [LARGE SCALE GENOMIC DNA]</scope>
    <source>
        <strain evidence="2">LRLZ20PSL1</strain>
    </source>
</reference>
<dbReference type="RefSeq" id="WP_393012691.1">
    <property type="nucleotide sequence ID" value="NZ_JAZAQF010000059.1"/>
</dbReference>
<gene>
    <name evidence="1" type="ORF">VPK24_09905</name>
</gene>
<name>A0ABW7C9V9_9CYAN</name>
<dbReference type="EMBL" id="JAZAQF010000059">
    <property type="protein sequence ID" value="MFG3817949.1"/>
    <property type="molecule type" value="Genomic_DNA"/>
</dbReference>
<evidence type="ECO:0000313" key="2">
    <source>
        <dbReference type="Proteomes" id="UP001604335"/>
    </source>
</evidence>